<dbReference type="RefSeq" id="WP_132681890.1">
    <property type="nucleotide sequence ID" value="NZ_SMLA01000008.1"/>
</dbReference>
<dbReference type="GO" id="GO:0016491">
    <property type="term" value="F:oxidoreductase activity"/>
    <property type="evidence" value="ECO:0007669"/>
    <property type="project" value="UniProtKB-KW"/>
</dbReference>
<feature type="domain" description="Amine oxidase" evidence="5">
    <location>
        <begin position="17"/>
        <end position="430"/>
    </location>
</feature>
<evidence type="ECO:0000256" key="4">
    <source>
        <dbReference type="PIRSR" id="PIRSR601613-1"/>
    </source>
</evidence>
<evidence type="ECO:0000313" key="7">
    <source>
        <dbReference type="Proteomes" id="UP000294723"/>
    </source>
</evidence>
<gene>
    <name evidence="6" type="ORF">E1202_07780</name>
</gene>
<dbReference type="Gene3D" id="3.90.660.10">
    <property type="match status" value="2"/>
</dbReference>
<reference evidence="6 7" key="1">
    <citation type="submission" date="2019-03" db="EMBL/GenBank/DDBJ databases">
        <title>Draft genome sequences of novel Actinobacteria.</title>
        <authorList>
            <person name="Sahin N."/>
            <person name="Ay H."/>
            <person name="Saygin H."/>
        </authorList>
    </citation>
    <scope>NUCLEOTIDE SEQUENCE [LARGE SCALE GENOMIC DNA]</scope>
    <source>
        <strain evidence="6 7">5K548</strain>
    </source>
</reference>
<dbReference type="Pfam" id="PF01593">
    <property type="entry name" value="Amino_oxidase"/>
    <property type="match status" value="1"/>
</dbReference>
<dbReference type="PANTHER" id="PTHR43563">
    <property type="entry name" value="AMINE OXIDASE"/>
    <property type="match status" value="1"/>
</dbReference>
<comment type="cofactor">
    <cofactor evidence="1">
        <name>FAD</name>
        <dbReference type="ChEBI" id="CHEBI:57692"/>
    </cofactor>
</comment>
<name>A0A4V2YXR5_9PSEU</name>
<dbReference type="InterPro" id="IPR002937">
    <property type="entry name" value="Amino_oxidase"/>
</dbReference>
<sequence length="439" mass="48050">MTDLDKTYDVAVIGGGLAGVSAARDLRDRGHSVVLLEGSDRLGGRIFARPFKGLPDVSVDFGGTWVNTSMQPLIRNEISRYGIALKEDSDPGCSAFHTGGVLRSVPIPAREIPDLQRALTRLRDASLRFTPGHAVTSVPVRDLDISVDDFFAPLDLPAATRDLLDAMVVVYGGWNPGALSVFSFLSQVAALGNEPDAFYGALTERFVGGLHVLLEAMVADSGVEVLFRHRAVAVERGTTGLTVRADNGVALDARECIVAVPSNVIRHIDFMPSLSLGKVKMVAENHMSRAIKCAIRVRNLAPRPFAMGSRGFHMICSGKELGDGTEIVYGFSSEYHMDFDPRDRERVQDWVREYFPSAEVVEVDFHDFGADPLLDGTYRIDRPGEAFEFLTVMNEPEDRIVFAGTDVDDSVWRTWMEGALSSSRKAVGVVTENLHRHTA</sequence>
<evidence type="ECO:0000256" key="3">
    <source>
        <dbReference type="ARBA" id="ARBA00023002"/>
    </source>
</evidence>
<keyword evidence="3" id="KW-0560">Oxidoreductase</keyword>
<dbReference type="InterPro" id="IPR001613">
    <property type="entry name" value="Flavin_amine_oxidase"/>
</dbReference>
<dbReference type="SUPFAM" id="SSF51905">
    <property type="entry name" value="FAD/NAD(P)-binding domain"/>
    <property type="match status" value="1"/>
</dbReference>
<organism evidence="6 7">
    <name type="scientific">Saccharopolyspora karakumensis</name>
    <dbReference type="NCBI Taxonomy" id="2530386"/>
    <lineage>
        <taxon>Bacteria</taxon>
        <taxon>Bacillati</taxon>
        <taxon>Actinomycetota</taxon>
        <taxon>Actinomycetes</taxon>
        <taxon>Pseudonocardiales</taxon>
        <taxon>Pseudonocardiaceae</taxon>
        <taxon>Saccharopolyspora</taxon>
    </lineage>
</organism>
<evidence type="ECO:0000259" key="5">
    <source>
        <dbReference type="Pfam" id="PF01593"/>
    </source>
</evidence>
<dbReference type="Gene3D" id="3.50.50.60">
    <property type="entry name" value="FAD/NAD(P)-binding domain"/>
    <property type="match status" value="2"/>
</dbReference>
<proteinExistence type="inferred from homology"/>
<dbReference type="AlphaFoldDB" id="A0A4V2YXR5"/>
<evidence type="ECO:0000256" key="1">
    <source>
        <dbReference type="ARBA" id="ARBA00001974"/>
    </source>
</evidence>
<dbReference type="EMBL" id="SMLA01000008">
    <property type="protein sequence ID" value="TDD90527.1"/>
    <property type="molecule type" value="Genomic_DNA"/>
</dbReference>
<dbReference type="InterPro" id="IPR036188">
    <property type="entry name" value="FAD/NAD-bd_sf"/>
</dbReference>
<dbReference type="PANTHER" id="PTHR43563:SF1">
    <property type="entry name" value="AMINE OXIDASE [FLAVIN-CONTAINING] B"/>
    <property type="match status" value="1"/>
</dbReference>
<evidence type="ECO:0000313" key="6">
    <source>
        <dbReference type="EMBL" id="TDD90527.1"/>
    </source>
</evidence>
<dbReference type="InterPro" id="IPR050703">
    <property type="entry name" value="Flavin_MAO"/>
</dbReference>
<evidence type="ECO:0000256" key="2">
    <source>
        <dbReference type="ARBA" id="ARBA00005995"/>
    </source>
</evidence>
<dbReference type="Proteomes" id="UP000294723">
    <property type="component" value="Unassembled WGS sequence"/>
</dbReference>
<comment type="caution">
    <text evidence="6">The sequence shown here is derived from an EMBL/GenBank/DDBJ whole genome shotgun (WGS) entry which is preliminary data.</text>
</comment>
<comment type="similarity">
    <text evidence="2">Belongs to the flavin monoamine oxidase family.</text>
</comment>
<feature type="binding site" evidence="4">
    <location>
        <position position="331"/>
    </location>
    <ligand>
        <name>substrate</name>
    </ligand>
</feature>
<dbReference type="PRINTS" id="PR00757">
    <property type="entry name" value="AMINEOXDASEF"/>
</dbReference>
<protein>
    <submittedName>
        <fullName evidence="6">FAD-dependent oxidoreductase</fullName>
    </submittedName>
</protein>
<accession>A0A4V2YXR5</accession>
<keyword evidence="7" id="KW-1185">Reference proteome</keyword>